<dbReference type="SMART" id="SM00880">
    <property type="entry name" value="CHAD"/>
    <property type="match status" value="1"/>
</dbReference>
<evidence type="ECO:0000313" key="3">
    <source>
        <dbReference type="Proteomes" id="UP000004664"/>
    </source>
</evidence>
<organism evidence="2 3">
    <name type="scientific">Methylobacter tundripaludum (strain ATCC BAA-1195 / DSM 17260 / SV96)</name>
    <dbReference type="NCBI Taxonomy" id="697282"/>
    <lineage>
        <taxon>Bacteria</taxon>
        <taxon>Pseudomonadati</taxon>
        <taxon>Pseudomonadota</taxon>
        <taxon>Gammaproteobacteria</taxon>
        <taxon>Methylococcales</taxon>
        <taxon>Methylococcaceae</taxon>
        <taxon>Methylobacter</taxon>
    </lineage>
</organism>
<dbReference type="PROSITE" id="PS51708">
    <property type="entry name" value="CHAD"/>
    <property type="match status" value="1"/>
</dbReference>
<dbReference type="PANTHER" id="PTHR39339:SF1">
    <property type="entry name" value="CHAD DOMAIN-CONTAINING PROTEIN"/>
    <property type="match status" value="1"/>
</dbReference>
<dbReference type="HOGENOM" id="CLU_025044_0_0_6"/>
<dbReference type="Pfam" id="PF05235">
    <property type="entry name" value="CHAD"/>
    <property type="match status" value="1"/>
</dbReference>
<keyword evidence="3" id="KW-1185">Reference proteome</keyword>
<dbReference type="Proteomes" id="UP000004664">
    <property type="component" value="Unassembled WGS sequence"/>
</dbReference>
<feature type="domain" description="CHAD" evidence="1">
    <location>
        <begin position="205"/>
        <end position="498"/>
    </location>
</feature>
<sequence length="515" mass="59310">MNMSLQFEFPVNLTAENFIVKLSHEVSTRLASRQSSRKTYYDSFDWRLYSNDITCEFNQAKSASSLTLRSIKNGLVIADAELKKVPLFSKAFDPGIIRDTLAPLLEMRALLPVCTLDYEIYHLNIINKDEKTILRLLIEEYSQFNNRVLLQPVRGYDKAEEHIVEILTATLGLTVTDKPVLLTALQVQGRKPKDYSSKLNINLDPDMRADIAGKYIYSHLLKAIKANEQGTIADTDSEFLHDFRVAVRRTRAGLSQIKGILPANSSAYYADFFSWLGQITGPTRDLDVYLLNFERYKSSLPVSIREDLNPLYDFLLGKQQKSQKELAKKLQSPKYLSTLAEWEQFLKEPSYKKPLEQNAKLTIKELADRRIWKIFTRVLEEGEAITDLSPAEALHDLRKSCKKLRYLMEFFQSLYPENQIKCLIKNLKGLQEVLGDFQDYAVQEHNLKLFSEEMMALNIHANTFLAMGVLVQDLDAHRCNARKDFASRFEDFKQEENRSAFTSLFAPAKPHSHRH</sequence>
<gene>
    <name evidence="2" type="ORF">Mettu_1842</name>
</gene>
<dbReference type="PANTHER" id="PTHR39339">
    <property type="entry name" value="SLR1444 PROTEIN"/>
    <property type="match status" value="1"/>
</dbReference>
<proteinExistence type="predicted"/>
<dbReference type="eggNOG" id="COG5607">
    <property type="taxonomic scope" value="Bacteria"/>
</dbReference>
<protein>
    <submittedName>
        <fullName evidence="2">CHAD domain containing protein</fullName>
    </submittedName>
</protein>
<evidence type="ECO:0000259" key="1">
    <source>
        <dbReference type="PROSITE" id="PS51708"/>
    </source>
</evidence>
<accession>G3IW69</accession>
<dbReference type="Gene3D" id="1.40.20.10">
    <property type="entry name" value="CHAD domain"/>
    <property type="match status" value="1"/>
</dbReference>
<dbReference type="InterPro" id="IPR007899">
    <property type="entry name" value="CHAD_dom"/>
</dbReference>
<dbReference type="InterPro" id="IPR038186">
    <property type="entry name" value="CHAD_dom_sf"/>
</dbReference>
<dbReference type="STRING" id="697282.Mettu_1842"/>
<dbReference type="EMBL" id="JH109152">
    <property type="protein sequence ID" value="EGW23004.1"/>
    <property type="molecule type" value="Genomic_DNA"/>
</dbReference>
<dbReference type="AlphaFoldDB" id="G3IW69"/>
<reference evidence="2 3" key="1">
    <citation type="submission" date="2011-06" db="EMBL/GenBank/DDBJ databases">
        <title>Genomic sequence of Methylobacter tundripaludum SV96.</title>
        <authorList>
            <consortium name="US DOE Joint Genome Institute"/>
            <person name="Lucas S."/>
            <person name="Han J."/>
            <person name="Lapidus A."/>
            <person name="Cheng J.-F."/>
            <person name="Goodwin L."/>
            <person name="Pitluck S."/>
            <person name="Held B."/>
            <person name="Detter J.C."/>
            <person name="Han C."/>
            <person name="Tapia R."/>
            <person name="Land M."/>
            <person name="Hauser L."/>
            <person name="Kyrpides N."/>
            <person name="Ivanova N."/>
            <person name="Ovchinnikova G."/>
            <person name="Pagani I."/>
            <person name="Klotz M.G."/>
            <person name="Dispirito A.A."/>
            <person name="Murrell J.C."/>
            <person name="Dunfield P."/>
            <person name="Kalyuzhnaya M.G."/>
            <person name="Svenning M."/>
            <person name="Trotsenko Y.A."/>
            <person name="Stein L.Y."/>
            <person name="Woyke T."/>
        </authorList>
    </citation>
    <scope>NUCLEOTIDE SEQUENCE [LARGE SCALE GENOMIC DNA]</scope>
    <source>
        <strain evidence="3">ATCC BAA-1195 / DSM 17260 / SV96</strain>
    </source>
</reference>
<name>G3IW69_METTV</name>
<evidence type="ECO:0000313" key="2">
    <source>
        <dbReference type="EMBL" id="EGW23004.1"/>
    </source>
</evidence>